<name>A0A6I1MVM5_9CLOT</name>
<dbReference type="CDD" id="cd00082">
    <property type="entry name" value="HisKA"/>
    <property type="match status" value="1"/>
</dbReference>
<dbReference type="SUPFAM" id="SSF63829">
    <property type="entry name" value="Calcium-dependent phosphotriesterase"/>
    <property type="match status" value="3"/>
</dbReference>
<dbReference type="InterPro" id="IPR005467">
    <property type="entry name" value="His_kinase_dom"/>
</dbReference>
<keyword evidence="15" id="KW-1185">Reference proteome</keyword>
<keyword evidence="10" id="KW-0902">Two-component regulatory system</keyword>
<dbReference type="PANTHER" id="PTHR43547:SF2">
    <property type="entry name" value="HYBRID SIGNAL TRANSDUCTION HISTIDINE KINASE C"/>
    <property type="match status" value="1"/>
</dbReference>
<feature type="domain" description="Histidine kinase" evidence="13">
    <location>
        <begin position="849"/>
        <end position="1071"/>
    </location>
</feature>
<dbReference type="InterPro" id="IPR011110">
    <property type="entry name" value="Reg_prop"/>
</dbReference>
<dbReference type="InterPro" id="IPR036097">
    <property type="entry name" value="HisK_dim/P_sf"/>
</dbReference>
<feature type="transmembrane region" description="Helical" evidence="12">
    <location>
        <begin position="7"/>
        <end position="24"/>
    </location>
</feature>
<dbReference type="Proteomes" id="UP000430345">
    <property type="component" value="Unassembled WGS sequence"/>
</dbReference>
<dbReference type="SMART" id="SM00387">
    <property type="entry name" value="HATPase_c"/>
    <property type="match status" value="1"/>
</dbReference>
<keyword evidence="9" id="KW-0067">ATP-binding</keyword>
<evidence type="ECO:0000256" key="6">
    <source>
        <dbReference type="ARBA" id="ARBA00022679"/>
    </source>
</evidence>
<dbReference type="Pfam" id="PF07495">
    <property type="entry name" value="Y_Y_Y"/>
    <property type="match status" value="1"/>
</dbReference>
<keyword evidence="7" id="KW-0547">Nucleotide-binding</keyword>
<keyword evidence="12" id="KW-1133">Transmembrane helix</keyword>
<dbReference type="EMBL" id="WHJC01000172">
    <property type="protein sequence ID" value="MPQ44229.1"/>
    <property type="molecule type" value="Genomic_DNA"/>
</dbReference>
<evidence type="ECO:0000313" key="14">
    <source>
        <dbReference type="EMBL" id="MPQ44229.1"/>
    </source>
</evidence>
<keyword evidence="5" id="KW-0597">Phosphoprotein</keyword>
<evidence type="ECO:0000256" key="2">
    <source>
        <dbReference type="ARBA" id="ARBA00004236"/>
    </source>
</evidence>
<dbReference type="InterPro" id="IPR004358">
    <property type="entry name" value="Sig_transdc_His_kin-like_C"/>
</dbReference>
<evidence type="ECO:0000256" key="1">
    <source>
        <dbReference type="ARBA" id="ARBA00000085"/>
    </source>
</evidence>
<dbReference type="GO" id="GO:0005886">
    <property type="term" value="C:plasma membrane"/>
    <property type="evidence" value="ECO:0007669"/>
    <property type="project" value="UniProtKB-SubCell"/>
</dbReference>
<dbReference type="Gene3D" id="1.10.287.130">
    <property type="match status" value="1"/>
</dbReference>
<comment type="subcellular location">
    <subcellularLocation>
        <location evidence="2">Cell membrane</location>
    </subcellularLocation>
</comment>
<keyword evidence="6" id="KW-0808">Transferase</keyword>
<dbReference type="InterPro" id="IPR036890">
    <property type="entry name" value="HATPase_C_sf"/>
</dbReference>
<evidence type="ECO:0000256" key="9">
    <source>
        <dbReference type="ARBA" id="ARBA00022840"/>
    </source>
</evidence>
<evidence type="ECO:0000256" key="10">
    <source>
        <dbReference type="ARBA" id="ARBA00023012"/>
    </source>
</evidence>
<dbReference type="AlphaFoldDB" id="A0A6I1MVM5"/>
<dbReference type="Gene3D" id="3.30.565.10">
    <property type="entry name" value="Histidine kinase-like ATPase, C-terminal domain"/>
    <property type="match status" value="1"/>
</dbReference>
<evidence type="ECO:0000256" key="12">
    <source>
        <dbReference type="SAM" id="Phobius"/>
    </source>
</evidence>
<evidence type="ECO:0000256" key="5">
    <source>
        <dbReference type="ARBA" id="ARBA00022553"/>
    </source>
</evidence>
<organism evidence="14 15">
    <name type="scientific">Clostridium tarantellae</name>
    <dbReference type="NCBI Taxonomy" id="39493"/>
    <lineage>
        <taxon>Bacteria</taxon>
        <taxon>Bacillati</taxon>
        <taxon>Bacillota</taxon>
        <taxon>Clostridia</taxon>
        <taxon>Eubacteriales</taxon>
        <taxon>Clostridiaceae</taxon>
        <taxon>Clostridium</taxon>
    </lineage>
</organism>
<sequence length="1072" mass="123330">MKVLKKISLIYILSIIFIFIGGYSEVYGKTNINNRFENKKINFNKVTILDGMSQSSAQHIFQDSKGYMWIGTSDGLNRYNGHDFNIYSYKRNNDNTISSNNIKAIVEDKENNLWISTSNGLNRISLSNNNIKRYIAKREEGHISSNLIEELLVDSKGRLWICTRDGLNLYNKETDSFKRIGYEDEILSDQWTHVLEEDIYGRIWIGTKNGLNMYNEQTGEIVKKFNLSDDNICSLYADESKLWIGTVNGGVNIMNLNDFTVKVYKGEEGKENSLPSNHVTSMLKDDLGNIWIGTSDGLAKYCEEKDGFIVYKAEAHDEFSLIDNDIYNLYKDKSGTIWVGTYKGISLFNPHSPFINYTHNPNNENSISSNAISGIYEDNEGLLWIGTKDKGVNIVDSQNNKTIRINTSNKNTISSNNIRDIIGIDNEIWIATNNGLNKFDKVTKKFEHYKLEDKNSIINNNVRTLFIDNEGILWIGTNEGLCTFDRNSKIFKDYKKIFYKNNIVKKSFTDIFQDSEGIMWFVLNDNGGLIRYDKKTENIKVYKNEINNDKSLSFNTGESINEDSKGNLWIGTKHGLNKFDKKKEEFTVYTDENGLPNNNIYGVLIDAEDTIWVSTNYGISKLSVEKNRFINYSIIDGLASNEHNGYSYYKNKEGKMFFGGINGVSSFNPNDLKEEEPVPNVNISEVTTSKGNIIEFEKSINLSYNSRELYVDFFIPDYRNIRKTEYAYKLEGIDKEWFLSENKNYAKYASLPSGQYKFLVAGKNSNGIWSDITSINVNVEKAPWNTPLAYCFYIVIIGIIFYYIWNEVNLLDNLVKQRTKELNNKLYENKELYCKLIENERYKNNYFINLSHELRTPLNVILTIEQLITSLNKDNKEIDEKKLTYYMQTLRRNSKRLLNLINNIIDTSKIESGEYKLNIKKEDIVYIVEETALSMKELVESNGLNLIIDPQIEEKFIECDKEEIERCVINLIANAVKFTERGGEIYISIIELENNVQIRVKDTGIGISLEYQEAIFNRFAQAYHKASEEFGGSGLGLTLTKHLLNLHNGDIRVISEQGKGSEFIITLPITQN</sequence>
<gene>
    <name evidence="14" type="ORF">GBZ86_10705</name>
</gene>
<dbReference type="InterPro" id="IPR015943">
    <property type="entry name" value="WD40/YVTN_repeat-like_dom_sf"/>
</dbReference>
<evidence type="ECO:0000256" key="3">
    <source>
        <dbReference type="ARBA" id="ARBA00012438"/>
    </source>
</evidence>
<dbReference type="RefSeq" id="WP_152890522.1">
    <property type="nucleotide sequence ID" value="NZ_WHJC01000172.1"/>
</dbReference>
<dbReference type="Pfam" id="PF02518">
    <property type="entry name" value="HATPase_c"/>
    <property type="match status" value="1"/>
</dbReference>
<evidence type="ECO:0000256" key="8">
    <source>
        <dbReference type="ARBA" id="ARBA00022777"/>
    </source>
</evidence>
<dbReference type="GO" id="GO:0000155">
    <property type="term" value="F:phosphorelay sensor kinase activity"/>
    <property type="evidence" value="ECO:0007669"/>
    <property type="project" value="InterPro"/>
</dbReference>
<dbReference type="Gene3D" id="2.130.10.10">
    <property type="entry name" value="YVTN repeat-like/Quinoprotein amine dehydrogenase"/>
    <property type="match status" value="2"/>
</dbReference>
<comment type="caution">
    <text evidence="14">The sequence shown here is derived from an EMBL/GenBank/DDBJ whole genome shotgun (WGS) entry which is preliminary data.</text>
</comment>
<evidence type="ECO:0000259" key="13">
    <source>
        <dbReference type="PROSITE" id="PS50109"/>
    </source>
</evidence>
<dbReference type="InterPro" id="IPR013783">
    <property type="entry name" value="Ig-like_fold"/>
</dbReference>
<dbReference type="PROSITE" id="PS50109">
    <property type="entry name" value="HIS_KIN"/>
    <property type="match status" value="1"/>
</dbReference>
<dbReference type="InterPro" id="IPR003594">
    <property type="entry name" value="HATPase_dom"/>
</dbReference>
<dbReference type="PANTHER" id="PTHR43547">
    <property type="entry name" value="TWO-COMPONENT HISTIDINE KINASE"/>
    <property type="match status" value="1"/>
</dbReference>
<keyword evidence="8 14" id="KW-0418">Kinase</keyword>
<dbReference type="FunFam" id="3.30.565.10:FF:000023">
    <property type="entry name" value="PAS domain-containing sensor histidine kinase"/>
    <property type="match status" value="1"/>
</dbReference>
<dbReference type="Pfam" id="PF07494">
    <property type="entry name" value="Reg_prop"/>
    <property type="match status" value="7"/>
</dbReference>
<dbReference type="SUPFAM" id="SSF55874">
    <property type="entry name" value="ATPase domain of HSP90 chaperone/DNA topoisomerase II/histidine kinase"/>
    <property type="match status" value="1"/>
</dbReference>
<dbReference type="SMART" id="SM00388">
    <property type="entry name" value="HisKA"/>
    <property type="match status" value="1"/>
</dbReference>
<dbReference type="InterPro" id="IPR011123">
    <property type="entry name" value="Y_Y_Y"/>
</dbReference>
<keyword evidence="4" id="KW-1003">Cell membrane</keyword>
<dbReference type="EC" id="2.7.13.3" evidence="3"/>
<keyword evidence="11 12" id="KW-0472">Membrane</keyword>
<comment type="catalytic activity">
    <reaction evidence="1">
        <text>ATP + protein L-histidine = ADP + protein N-phospho-L-histidine.</text>
        <dbReference type="EC" id="2.7.13.3"/>
    </reaction>
</comment>
<dbReference type="SUPFAM" id="SSF47384">
    <property type="entry name" value="Homodimeric domain of signal transducing histidine kinase"/>
    <property type="match status" value="1"/>
</dbReference>
<reference evidence="14 15" key="1">
    <citation type="submission" date="2019-10" db="EMBL/GenBank/DDBJ databases">
        <title>The Genome Sequence of Clostridium tarantellae Isolated from Fish Brain.</title>
        <authorList>
            <person name="Bano L."/>
            <person name="Kiel M."/>
            <person name="Sales G."/>
            <person name="Doxey A.C."/>
            <person name="Mansfield M.J."/>
            <person name="Schiavone M."/>
            <person name="Rossetto O."/>
            <person name="Pirazzini M."/>
            <person name="Dobrindt U."/>
            <person name="Montecucco C."/>
        </authorList>
    </citation>
    <scope>NUCLEOTIDE SEQUENCE [LARGE SCALE GENOMIC DNA]</scope>
    <source>
        <strain evidence="14 15">DSM 3997</strain>
    </source>
</reference>
<dbReference type="InterPro" id="IPR003661">
    <property type="entry name" value="HisK_dim/P_dom"/>
</dbReference>
<dbReference type="OrthoDB" id="9813394at2"/>
<evidence type="ECO:0000313" key="15">
    <source>
        <dbReference type="Proteomes" id="UP000430345"/>
    </source>
</evidence>
<evidence type="ECO:0000256" key="4">
    <source>
        <dbReference type="ARBA" id="ARBA00022475"/>
    </source>
</evidence>
<accession>A0A6I1MVM5</accession>
<dbReference type="Gene3D" id="2.60.40.10">
    <property type="entry name" value="Immunoglobulins"/>
    <property type="match status" value="1"/>
</dbReference>
<protein>
    <recommendedName>
        <fullName evidence="3">histidine kinase</fullName>
        <ecNumber evidence="3">2.7.13.3</ecNumber>
    </recommendedName>
</protein>
<proteinExistence type="predicted"/>
<evidence type="ECO:0000256" key="11">
    <source>
        <dbReference type="ARBA" id="ARBA00023136"/>
    </source>
</evidence>
<dbReference type="Pfam" id="PF00512">
    <property type="entry name" value="HisKA"/>
    <property type="match status" value="1"/>
</dbReference>
<evidence type="ECO:0000256" key="7">
    <source>
        <dbReference type="ARBA" id="ARBA00022741"/>
    </source>
</evidence>
<dbReference type="PRINTS" id="PR00344">
    <property type="entry name" value="BCTRLSENSOR"/>
</dbReference>
<dbReference type="GO" id="GO:0005524">
    <property type="term" value="F:ATP binding"/>
    <property type="evidence" value="ECO:0007669"/>
    <property type="project" value="UniProtKB-KW"/>
</dbReference>
<keyword evidence="12" id="KW-0812">Transmembrane</keyword>